<feature type="chain" id="PRO_5005285147" description="ARB-07466-like C-terminal domain-containing protein" evidence="1">
    <location>
        <begin position="19"/>
        <end position="269"/>
    </location>
</feature>
<evidence type="ECO:0000313" key="4">
    <source>
        <dbReference type="Proteomes" id="UP000054565"/>
    </source>
</evidence>
<proteinExistence type="predicted"/>
<dbReference type="OrthoDB" id="2251794at2759"/>
<dbReference type="InterPro" id="IPR009045">
    <property type="entry name" value="Zn_M74/Hedgehog-like"/>
</dbReference>
<organism evidence="3 4">
    <name type="scientific">Coccidioides immitis RMSCC 2394</name>
    <dbReference type="NCBI Taxonomy" id="404692"/>
    <lineage>
        <taxon>Eukaryota</taxon>
        <taxon>Fungi</taxon>
        <taxon>Dikarya</taxon>
        <taxon>Ascomycota</taxon>
        <taxon>Pezizomycotina</taxon>
        <taxon>Eurotiomycetes</taxon>
        <taxon>Eurotiomycetidae</taxon>
        <taxon>Onygenales</taxon>
        <taxon>Onygenaceae</taxon>
        <taxon>Coccidioides</taxon>
    </lineage>
</organism>
<gene>
    <name evidence="3" type="ORF">CIRG_05290</name>
</gene>
<dbReference type="Pfam" id="PF26571">
    <property type="entry name" value="VldE"/>
    <property type="match status" value="1"/>
</dbReference>
<reference evidence="4" key="1">
    <citation type="journal article" date="2010" name="Genome Res.">
        <title>Population genomic sequencing of Coccidioides fungi reveals recent hybridization and transposon control.</title>
        <authorList>
            <person name="Neafsey D.E."/>
            <person name="Barker B.M."/>
            <person name="Sharpton T.J."/>
            <person name="Stajich J.E."/>
            <person name="Park D.J."/>
            <person name="Whiston E."/>
            <person name="Hung C.-Y."/>
            <person name="McMahan C."/>
            <person name="White J."/>
            <person name="Sykes S."/>
            <person name="Heiman D."/>
            <person name="Young S."/>
            <person name="Zeng Q."/>
            <person name="Abouelleil A."/>
            <person name="Aftuck L."/>
            <person name="Bessette D."/>
            <person name="Brown A."/>
            <person name="FitzGerald M."/>
            <person name="Lui A."/>
            <person name="Macdonald J.P."/>
            <person name="Priest M."/>
            <person name="Orbach M.J."/>
            <person name="Galgiani J.N."/>
            <person name="Kirkland T.N."/>
            <person name="Cole G.T."/>
            <person name="Birren B.W."/>
            <person name="Henn M.R."/>
            <person name="Taylor J.W."/>
            <person name="Rounsley S.D."/>
        </authorList>
    </citation>
    <scope>NUCLEOTIDE SEQUENCE [LARGE SCALE GENOMIC DNA]</scope>
    <source>
        <strain evidence="4">RMSCC 2394</strain>
    </source>
</reference>
<dbReference type="InterPro" id="IPR058593">
    <property type="entry name" value="ARB_07466-like_C"/>
</dbReference>
<sequence>MKFASILSFLFLAAGAIAQEPGELDDHTSLEYDDIFDDSAVLETRSLINSACTGKDGAEGVCISVSDCNKGGGKFINNACPGTPQNIKCCTKTKCGDGGNCRFTDKCSSGNILSGQCPGPASFKCCLPKELSGRGRTFPKPRIPSVGACKRTSVNGAKKIVAAQRGKIREIGCYRRCRCPSNSEHCCGLAVDLMCTSRAGKRDRDDFGRAIAEWVMKNRRSLKLKYVIWGQRIWNPSRDRVAPWNKWRKMEDRGSITQNHWDHVHVSFN</sequence>
<dbReference type="EMBL" id="DS028095">
    <property type="protein sequence ID" value="KMP05609.1"/>
    <property type="molecule type" value="Genomic_DNA"/>
</dbReference>
<dbReference type="SUPFAM" id="SSF55166">
    <property type="entry name" value="Hedgehog/DD-peptidase"/>
    <property type="match status" value="1"/>
</dbReference>
<name>A0A0J6YF08_COCIT</name>
<feature type="signal peptide" evidence="1">
    <location>
        <begin position="1"/>
        <end position="18"/>
    </location>
</feature>
<protein>
    <recommendedName>
        <fullName evidence="2">ARB-07466-like C-terminal domain-containing protein</fullName>
    </recommendedName>
</protein>
<feature type="domain" description="ARB-07466-like C-terminal" evidence="2">
    <location>
        <begin position="147"/>
        <end position="261"/>
    </location>
</feature>
<dbReference type="Proteomes" id="UP000054565">
    <property type="component" value="Unassembled WGS sequence"/>
</dbReference>
<accession>A0A0J6YF08</accession>
<evidence type="ECO:0000256" key="1">
    <source>
        <dbReference type="SAM" id="SignalP"/>
    </source>
</evidence>
<keyword evidence="1" id="KW-0732">Signal</keyword>
<evidence type="ECO:0000313" key="3">
    <source>
        <dbReference type="EMBL" id="KMP05609.1"/>
    </source>
</evidence>
<dbReference type="STRING" id="404692.A0A0J6YF08"/>
<evidence type="ECO:0000259" key="2">
    <source>
        <dbReference type="Pfam" id="PF26571"/>
    </source>
</evidence>
<dbReference type="AlphaFoldDB" id="A0A0J6YF08"/>